<gene>
    <name evidence="2" type="ORF">SAMN05660429_01171</name>
</gene>
<sequence>MNFKQTLKSVAAAFFGVQSDKNRERDFTQGKFSHFVVAGVIAVVVFICTLVVIVQAVMPS</sequence>
<evidence type="ECO:0008006" key="4">
    <source>
        <dbReference type="Google" id="ProtNLM"/>
    </source>
</evidence>
<dbReference type="InterPro" id="IPR021344">
    <property type="entry name" value="DUF2970"/>
</dbReference>
<evidence type="ECO:0000313" key="2">
    <source>
        <dbReference type="EMBL" id="SET17908.1"/>
    </source>
</evidence>
<protein>
    <recommendedName>
        <fullName evidence="4">DUF2970 domain-containing protein</fullName>
    </recommendedName>
</protein>
<keyword evidence="3" id="KW-1185">Reference proteome</keyword>
<feature type="transmembrane region" description="Helical" evidence="1">
    <location>
        <begin position="35"/>
        <end position="58"/>
    </location>
</feature>
<organism evidence="2 3">
    <name type="scientific">Thalassotalea agarivorans</name>
    <name type="common">Thalassomonas agarivorans</name>
    <dbReference type="NCBI Taxonomy" id="349064"/>
    <lineage>
        <taxon>Bacteria</taxon>
        <taxon>Pseudomonadati</taxon>
        <taxon>Pseudomonadota</taxon>
        <taxon>Gammaproteobacteria</taxon>
        <taxon>Alteromonadales</taxon>
        <taxon>Colwelliaceae</taxon>
        <taxon>Thalassotalea</taxon>
    </lineage>
</organism>
<dbReference type="EMBL" id="FOHK01000005">
    <property type="protein sequence ID" value="SET17908.1"/>
    <property type="molecule type" value="Genomic_DNA"/>
</dbReference>
<keyword evidence="1" id="KW-0472">Membrane</keyword>
<dbReference type="Pfam" id="PF11174">
    <property type="entry name" value="DUF2970"/>
    <property type="match status" value="1"/>
</dbReference>
<keyword evidence="1" id="KW-0812">Transmembrane</keyword>
<dbReference type="OrthoDB" id="5625885at2"/>
<dbReference type="STRING" id="349064.SAMN05660429_01171"/>
<dbReference type="RefSeq" id="WP_093328444.1">
    <property type="nucleotide sequence ID" value="NZ_AP027363.1"/>
</dbReference>
<proteinExistence type="predicted"/>
<name>A0A1I0CFL7_THASX</name>
<accession>A0A1I0CFL7</accession>
<reference evidence="2 3" key="1">
    <citation type="submission" date="2016-10" db="EMBL/GenBank/DDBJ databases">
        <authorList>
            <person name="de Groot N.N."/>
        </authorList>
    </citation>
    <scope>NUCLEOTIDE SEQUENCE [LARGE SCALE GENOMIC DNA]</scope>
    <source>
        <strain evidence="2 3">DSM 19706</strain>
    </source>
</reference>
<keyword evidence="1" id="KW-1133">Transmembrane helix</keyword>
<evidence type="ECO:0000313" key="3">
    <source>
        <dbReference type="Proteomes" id="UP000199308"/>
    </source>
</evidence>
<dbReference type="AlphaFoldDB" id="A0A1I0CFL7"/>
<evidence type="ECO:0000256" key="1">
    <source>
        <dbReference type="SAM" id="Phobius"/>
    </source>
</evidence>
<dbReference type="Proteomes" id="UP000199308">
    <property type="component" value="Unassembled WGS sequence"/>
</dbReference>